<dbReference type="EMBL" id="MRCY01000114">
    <property type="protein sequence ID" value="RKK97137.1"/>
    <property type="molecule type" value="Genomic_DNA"/>
</dbReference>
<comment type="caution">
    <text evidence="1">The sequence shown here is derived from an EMBL/GenBank/DDBJ whole genome shotgun (WGS) entry which is preliminary data.</text>
</comment>
<organism evidence="1 2">
    <name type="scientific">Fusarium oxysporum</name>
    <name type="common">Fusarium vascular wilt</name>
    <dbReference type="NCBI Taxonomy" id="5507"/>
    <lineage>
        <taxon>Eukaryota</taxon>
        <taxon>Fungi</taxon>
        <taxon>Dikarya</taxon>
        <taxon>Ascomycota</taxon>
        <taxon>Pezizomycotina</taxon>
        <taxon>Sordariomycetes</taxon>
        <taxon>Hypocreomycetidae</taxon>
        <taxon>Hypocreales</taxon>
        <taxon>Nectriaceae</taxon>
        <taxon>Fusarium</taxon>
        <taxon>Fusarium oxysporum species complex</taxon>
    </lineage>
</organism>
<evidence type="ECO:0000313" key="2">
    <source>
        <dbReference type="Proteomes" id="UP000285860"/>
    </source>
</evidence>
<evidence type="ECO:0000313" key="1">
    <source>
        <dbReference type="EMBL" id="RKK97137.1"/>
    </source>
</evidence>
<name>A0A420PXC1_FUSOX</name>
<proteinExistence type="predicted"/>
<protein>
    <submittedName>
        <fullName evidence="1">Uncharacterized protein</fullName>
    </submittedName>
</protein>
<accession>A0A420PXC1</accession>
<sequence length="309" mass="34520">MTNLIANPPKNTTDLDLILQELSAQAGVIRALFSIEKCLEGDIPHHLKYERLRPILKFIHAEPSNKDARENERRETLAKLDDNSRALCGIALTLNKIKALSDSTIDALRTGLPHFITKRGLSELIETKLGSFVRRTTEEFANPTIRFVYGMPSKRQKVYDSRTKCTTGAVDKRRRLTKHGSYARQNHFQTSADASNVLAGVDTSAEDDIEPLKLPSEASAPFATYQQPNSFNQTFDLAYPSHYANFDTACNDDNNLSSMNTTQHMFSDGRAGWFGRGVSLAGEDLLQLMENWSQQDGSGVTVQYTTDQL</sequence>
<dbReference type="AlphaFoldDB" id="A0A420PXC1"/>
<reference evidence="1 2" key="1">
    <citation type="journal article" date="2018" name="Sci. Rep.">
        <title>Characterisation of pathogen-specific regions and novel effector candidates in Fusarium oxysporum f. sp. cepae.</title>
        <authorList>
            <person name="Armitage A.D."/>
            <person name="Taylor A."/>
            <person name="Sobczyk M.K."/>
            <person name="Baxter L."/>
            <person name="Greenfield B.P."/>
            <person name="Bates H.J."/>
            <person name="Wilson F."/>
            <person name="Jackson A.C."/>
            <person name="Ott S."/>
            <person name="Harrison R.J."/>
            <person name="Clarkson J.P."/>
        </authorList>
    </citation>
    <scope>NUCLEOTIDE SEQUENCE [LARGE SCALE GENOMIC DNA]</scope>
    <source>
        <strain evidence="1 2">Fo_A28</strain>
    </source>
</reference>
<dbReference type="Proteomes" id="UP000285860">
    <property type="component" value="Unassembled WGS sequence"/>
</dbReference>
<gene>
    <name evidence="1" type="ORF">BFJ68_g14146</name>
</gene>